<evidence type="ECO:0008006" key="4">
    <source>
        <dbReference type="Google" id="ProtNLM"/>
    </source>
</evidence>
<evidence type="ECO:0000313" key="2">
    <source>
        <dbReference type="EMBL" id="RWX56515.1"/>
    </source>
</evidence>
<keyword evidence="1" id="KW-0732">Signal</keyword>
<name>A0A444JTZ6_9GAMM</name>
<feature type="chain" id="PRO_5019177017" description="DUF1496 domain-containing protein" evidence="1">
    <location>
        <begin position="23"/>
        <end position="64"/>
    </location>
</feature>
<dbReference type="EMBL" id="RJLM01000001">
    <property type="protein sequence ID" value="RWX56515.1"/>
    <property type="molecule type" value="Genomic_DNA"/>
</dbReference>
<gene>
    <name evidence="2" type="ORF">EDI28_00220</name>
</gene>
<organism evidence="2 3">
    <name type="scientific">Photobacterium chitinilyticum</name>
    <dbReference type="NCBI Taxonomy" id="2485123"/>
    <lineage>
        <taxon>Bacteria</taxon>
        <taxon>Pseudomonadati</taxon>
        <taxon>Pseudomonadota</taxon>
        <taxon>Gammaproteobacteria</taxon>
        <taxon>Vibrionales</taxon>
        <taxon>Vibrionaceae</taxon>
        <taxon>Photobacterium</taxon>
    </lineage>
</organism>
<feature type="signal peptide" evidence="1">
    <location>
        <begin position="1"/>
        <end position="22"/>
    </location>
</feature>
<accession>A0A444JTZ6</accession>
<dbReference type="OrthoDB" id="5829674at2"/>
<keyword evidence="3" id="KW-1185">Reference proteome</keyword>
<reference evidence="2 3" key="1">
    <citation type="submission" date="2018-11" db="EMBL/GenBank/DDBJ databases">
        <title>Photobacterium sp. BEI247 sp. nov., a marine bacterium isolated from Yongle Blue Hole in the South China Sea.</title>
        <authorList>
            <person name="Wang X."/>
        </authorList>
    </citation>
    <scope>NUCLEOTIDE SEQUENCE [LARGE SCALE GENOMIC DNA]</scope>
    <source>
        <strain evidence="3">BEI247</strain>
    </source>
</reference>
<evidence type="ECO:0000313" key="3">
    <source>
        <dbReference type="Proteomes" id="UP000287563"/>
    </source>
</evidence>
<evidence type="ECO:0000256" key="1">
    <source>
        <dbReference type="SAM" id="SignalP"/>
    </source>
</evidence>
<proteinExistence type="predicted"/>
<dbReference type="AlphaFoldDB" id="A0A444JTZ6"/>
<comment type="caution">
    <text evidence="2">The sequence shown here is derived from an EMBL/GenBank/DDBJ whole genome shotgun (WGS) entry which is preliminary data.</text>
</comment>
<protein>
    <recommendedName>
        <fullName evidence="4">DUF1496 domain-containing protein</fullName>
    </recommendedName>
</protein>
<dbReference type="RefSeq" id="WP_128781839.1">
    <property type="nucleotide sequence ID" value="NZ_RJLM01000001.1"/>
</dbReference>
<dbReference type="Proteomes" id="UP000287563">
    <property type="component" value="Unassembled WGS sequence"/>
</dbReference>
<sequence>MKTLFAASLVLMMSLSSNLAIASNGSGGAPAMPIYRCVIDTDSSAKEEWVPHHICLQKGGKTYF</sequence>